<protein>
    <submittedName>
        <fullName evidence="1">Uncharacterized protein</fullName>
    </submittedName>
</protein>
<dbReference type="PANTHER" id="PTHR34197:SF2">
    <property type="entry name" value="OS04G0591300 PROTEIN"/>
    <property type="match status" value="1"/>
</dbReference>
<keyword evidence="2" id="KW-1185">Reference proteome</keyword>
<sequence>MAAIYMDEEEVWKCPEHPTKRHRTGICPTCLRERLSSLCPDCANVRPCACSCSTVTTSSSSSSSSSFSRFSISGGENLSAGIGTVGRVSGLIESEPAFRRSRSVAVPMFVRSMSKSKPVDAATEERSKAKTTTAFWGWLKGGGSIGNNNSNNKKGNKEVDVEEERRVKMRRSRSVAVTTSDYGKSKGGTKWYFPSPIKAFRQSRLSKVVLQERSPMYRG</sequence>
<evidence type="ECO:0000313" key="2">
    <source>
        <dbReference type="Proteomes" id="UP000236630"/>
    </source>
</evidence>
<evidence type="ECO:0000313" key="1">
    <source>
        <dbReference type="EMBL" id="GAY56252.1"/>
    </source>
</evidence>
<name>A0A2H5PV75_CITUN</name>
<dbReference type="STRING" id="55188.A0A2H5PV75"/>
<comment type="caution">
    <text evidence="1">The sequence shown here is derived from an EMBL/GenBank/DDBJ whole genome shotgun (WGS) entry which is preliminary data.</text>
</comment>
<reference evidence="1 2" key="1">
    <citation type="journal article" date="2017" name="Front. Genet.">
        <title>Draft sequencing of the heterozygous diploid genome of Satsuma (Citrus unshiu Marc.) using a hybrid assembly approach.</title>
        <authorList>
            <person name="Shimizu T."/>
            <person name="Tanizawa Y."/>
            <person name="Mochizuki T."/>
            <person name="Nagasaki H."/>
            <person name="Yoshioka T."/>
            <person name="Toyoda A."/>
            <person name="Fujiyama A."/>
            <person name="Kaminuma E."/>
            <person name="Nakamura Y."/>
        </authorList>
    </citation>
    <scope>NUCLEOTIDE SEQUENCE [LARGE SCALE GENOMIC DNA]</scope>
    <source>
        <strain evidence="2">cv. Miyagawa wase</strain>
    </source>
</reference>
<accession>A0A2H5PV75</accession>
<dbReference type="AlphaFoldDB" id="A0A2H5PV75"/>
<dbReference type="PANTHER" id="PTHR34197">
    <property type="entry name" value="OS04G0591300 PROTEIN"/>
    <property type="match status" value="1"/>
</dbReference>
<organism evidence="1 2">
    <name type="scientific">Citrus unshiu</name>
    <name type="common">Satsuma mandarin</name>
    <name type="synonym">Citrus nobilis var. unshiu</name>
    <dbReference type="NCBI Taxonomy" id="55188"/>
    <lineage>
        <taxon>Eukaryota</taxon>
        <taxon>Viridiplantae</taxon>
        <taxon>Streptophyta</taxon>
        <taxon>Embryophyta</taxon>
        <taxon>Tracheophyta</taxon>
        <taxon>Spermatophyta</taxon>
        <taxon>Magnoliopsida</taxon>
        <taxon>eudicotyledons</taxon>
        <taxon>Gunneridae</taxon>
        <taxon>Pentapetalae</taxon>
        <taxon>rosids</taxon>
        <taxon>malvids</taxon>
        <taxon>Sapindales</taxon>
        <taxon>Rutaceae</taxon>
        <taxon>Aurantioideae</taxon>
        <taxon>Citrus</taxon>
    </lineage>
</organism>
<dbReference type="EMBL" id="BDQV01000134">
    <property type="protein sequence ID" value="GAY56252.1"/>
    <property type="molecule type" value="Genomic_DNA"/>
</dbReference>
<gene>
    <name evidence="1" type="ORF">CUMW_170400</name>
</gene>
<dbReference type="Proteomes" id="UP000236630">
    <property type="component" value="Unassembled WGS sequence"/>
</dbReference>
<proteinExistence type="predicted"/>